<evidence type="ECO:0000256" key="6">
    <source>
        <dbReference type="ARBA" id="ARBA00022737"/>
    </source>
</evidence>
<evidence type="ECO:0000256" key="1">
    <source>
        <dbReference type="ARBA" id="ARBA00004479"/>
    </source>
</evidence>
<evidence type="ECO:0000256" key="9">
    <source>
        <dbReference type="ARBA" id="ARBA00023170"/>
    </source>
</evidence>
<comment type="similarity">
    <text evidence="2">Belongs to the RLP family.</text>
</comment>
<dbReference type="InterPro" id="IPR032675">
    <property type="entry name" value="LRR_dom_sf"/>
</dbReference>
<name>A0AAV5MDF0_9ROSI</name>
<dbReference type="EMBL" id="BPVZ01000240">
    <property type="protein sequence ID" value="GKV47905.1"/>
    <property type="molecule type" value="Genomic_DNA"/>
</dbReference>
<evidence type="ECO:0000256" key="5">
    <source>
        <dbReference type="ARBA" id="ARBA00022729"/>
    </source>
</evidence>
<gene>
    <name evidence="12" type="ORF">SLEP1_g54755</name>
</gene>
<organism evidence="12 13">
    <name type="scientific">Rubroshorea leprosula</name>
    <dbReference type="NCBI Taxonomy" id="152421"/>
    <lineage>
        <taxon>Eukaryota</taxon>
        <taxon>Viridiplantae</taxon>
        <taxon>Streptophyta</taxon>
        <taxon>Embryophyta</taxon>
        <taxon>Tracheophyta</taxon>
        <taxon>Spermatophyta</taxon>
        <taxon>Magnoliopsida</taxon>
        <taxon>eudicotyledons</taxon>
        <taxon>Gunneridae</taxon>
        <taxon>Pentapetalae</taxon>
        <taxon>rosids</taxon>
        <taxon>malvids</taxon>
        <taxon>Malvales</taxon>
        <taxon>Dipterocarpaceae</taxon>
        <taxon>Rubroshorea</taxon>
    </lineage>
</organism>
<dbReference type="Gene3D" id="3.80.10.10">
    <property type="entry name" value="Ribonuclease Inhibitor"/>
    <property type="match status" value="1"/>
</dbReference>
<keyword evidence="13" id="KW-1185">Reference proteome</keyword>
<keyword evidence="5" id="KW-0732">Signal</keyword>
<proteinExistence type="inferred from homology"/>
<dbReference type="PANTHER" id="PTHR48063:SF98">
    <property type="entry name" value="LRR RECEPTOR-LIKE SERINE_THREONINE-PROTEIN KINASE FLS2"/>
    <property type="match status" value="1"/>
</dbReference>
<accession>A0AAV5MDF0</accession>
<keyword evidence="8" id="KW-0472">Membrane</keyword>
<keyword evidence="7" id="KW-1133">Transmembrane helix</keyword>
<dbReference type="InterPro" id="IPR046956">
    <property type="entry name" value="RLP23-like"/>
</dbReference>
<evidence type="ECO:0000313" key="13">
    <source>
        <dbReference type="Proteomes" id="UP001054252"/>
    </source>
</evidence>
<keyword evidence="3" id="KW-0433">Leucine-rich repeat</keyword>
<keyword evidence="6" id="KW-0677">Repeat</keyword>
<evidence type="ECO:0000256" key="4">
    <source>
        <dbReference type="ARBA" id="ARBA00022692"/>
    </source>
</evidence>
<dbReference type="Pfam" id="PF00560">
    <property type="entry name" value="LRR_1"/>
    <property type="match status" value="3"/>
</dbReference>
<evidence type="ECO:0000256" key="11">
    <source>
        <dbReference type="SAM" id="MobiDB-lite"/>
    </source>
</evidence>
<reference evidence="12 13" key="1">
    <citation type="journal article" date="2021" name="Commun. Biol.">
        <title>The genome of Shorea leprosula (Dipterocarpaceae) highlights the ecological relevance of drought in aseasonal tropical rainforests.</title>
        <authorList>
            <person name="Ng K.K.S."/>
            <person name="Kobayashi M.J."/>
            <person name="Fawcett J.A."/>
            <person name="Hatakeyama M."/>
            <person name="Paape T."/>
            <person name="Ng C.H."/>
            <person name="Ang C.C."/>
            <person name="Tnah L.H."/>
            <person name="Lee C.T."/>
            <person name="Nishiyama T."/>
            <person name="Sese J."/>
            <person name="O'Brien M.J."/>
            <person name="Copetti D."/>
            <person name="Mohd Noor M.I."/>
            <person name="Ong R.C."/>
            <person name="Putra M."/>
            <person name="Sireger I.Z."/>
            <person name="Indrioko S."/>
            <person name="Kosugi Y."/>
            <person name="Izuno A."/>
            <person name="Isagi Y."/>
            <person name="Lee S.L."/>
            <person name="Shimizu K.K."/>
        </authorList>
    </citation>
    <scope>NUCLEOTIDE SEQUENCE [LARGE SCALE GENOMIC DNA]</scope>
    <source>
        <strain evidence="12">214</strain>
    </source>
</reference>
<dbReference type="Proteomes" id="UP001054252">
    <property type="component" value="Unassembled WGS sequence"/>
</dbReference>
<keyword evidence="4" id="KW-0812">Transmembrane</keyword>
<keyword evidence="9" id="KW-0675">Receptor</keyword>
<comment type="subcellular location">
    <subcellularLocation>
        <location evidence="1">Membrane</location>
        <topology evidence="1">Single-pass type I membrane protein</topology>
    </subcellularLocation>
</comment>
<keyword evidence="10" id="KW-0325">Glycoprotein</keyword>
<dbReference type="AlphaFoldDB" id="A0AAV5MDF0"/>
<dbReference type="PRINTS" id="PR00019">
    <property type="entry name" value="LEURICHRPT"/>
</dbReference>
<protein>
    <submittedName>
        <fullName evidence="12">Uncharacterized protein</fullName>
    </submittedName>
</protein>
<dbReference type="SUPFAM" id="SSF52058">
    <property type="entry name" value="L domain-like"/>
    <property type="match status" value="1"/>
</dbReference>
<evidence type="ECO:0000256" key="8">
    <source>
        <dbReference type="ARBA" id="ARBA00023136"/>
    </source>
</evidence>
<comment type="caution">
    <text evidence="12">The sequence shown here is derived from an EMBL/GenBank/DDBJ whole genome shotgun (WGS) entry which is preliminary data.</text>
</comment>
<evidence type="ECO:0000256" key="3">
    <source>
        <dbReference type="ARBA" id="ARBA00022614"/>
    </source>
</evidence>
<evidence type="ECO:0000256" key="7">
    <source>
        <dbReference type="ARBA" id="ARBA00022989"/>
    </source>
</evidence>
<evidence type="ECO:0000256" key="2">
    <source>
        <dbReference type="ARBA" id="ARBA00009592"/>
    </source>
</evidence>
<dbReference type="InterPro" id="IPR001611">
    <property type="entry name" value="Leu-rich_rpt"/>
</dbReference>
<evidence type="ECO:0000256" key="10">
    <source>
        <dbReference type="ARBA" id="ARBA00023180"/>
    </source>
</evidence>
<dbReference type="PANTHER" id="PTHR48063">
    <property type="entry name" value="LRR RECEPTOR-LIKE KINASE"/>
    <property type="match status" value="1"/>
</dbReference>
<evidence type="ECO:0000313" key="12">
    <source>
        <dbReference type="EMBL" id="GKV47905.1"/>
    </source>
</evidence>
<sequence>MREVCERYARVDRLASPFFVFSLFTSPTPFAPFEPFHISEIAKDLNVGPEHYSLYGKYKAKESEVINLLSNKLTGEIPVKISSLSGLHQLNLSRNHLTGRIPLDIGQIRQLESLDLSQNQLSGQLPWSMSHLNFLNTLNLSYNNFSGRIPLSTQMQTFDASAFVGNPELCGPPLRPTFLEEEKSKSKPTDCGGKDNKEDE</sequence>
<feature type="region of interest" description="Disordered" evidence="11">
    <location>
        <begin position="173"/>
        <end position="200"/>
    </location>
</feature>
<feature type="compositionally biased region" description="Basic and acidic residues" evidence="11">
    <location>
        <begin position="178"/>
        <end position="200"/>
    </location>
</feature>
<dbReference type="FunFam" id="3.80.10.10:FF:000111">
    <property type="entry name" value="LRR receptor-like serine/threonine-protein kinase ERECTA"/>
    <property type="match status" value="1"/>
</dbReference>
<dbReference type="GO" id="GO:0016020">
    <property type="term" value="C:membrane"/>
    <property type="evidence" value="ECO:0007669"/>
    <property type="project" value="UniProtKB-SubCell"/>
</dbReference>